<evidence type="ECO:0000313" key="4">
    <source>
        <dbReference type="EMBL" id="KAA9374811.1"/>
    </source>
</evidence>
<dbReference type="GO" id="GO:0016627">
    <property type="term" value="F:oxidoreductase activity, acting on the CH-CH group of donors"/>
    <property type="evidence" value="ECO:0007669"/>
    <property type="project" value="InterPro"/>
</dbReference>
<organism evidence="4 5">
    <name type="scientific">Microbispora cellulosiformans</name>
    <dbReference type="NCBI Taxonomy" id="2614688"/>
    <lineage>
        <taxon>Bacteria</taxon>
        <taxon>Bacillati</taxon>
        <taxon>Actinomycetota</taxon>
        <taxon>Actinomycetes</taxon>
        <taxon>Streptosporangiales</taxon>
        <taxon>Streptosporangiaceae</taxon>
        <taxon>Microbispora</taxon>
    </lineage>
</organism>
<dbReference type="Proteomes" id="UP000327011">
    <property type="component" value="Unassembled WGS sequence"/>
</dbReference>
<protein>
    <submittedName>
        <fullName evidence="4">Oxidoreductase</fullName>
    </submittedName>
</protein>
<sequence length="370" mass="38710">MTLTSISPDHRLDVTGLVDCAARHAAEVDAARRLRRESVAALVEAGFPRHFVPSQWGGAAGGFAPLVEAAITVGESCPATAWCATLFAAHGRLAAYLPERAREEIWGPGPDTLIAASVMPPSGQATPVPGGWLLRGEWGRASGVDFADWVLLASTVPDGDVETVRIFAVPAGDYLVKDTWRADGMRGTGTNTVTLHDTLVPEHRTVALPELLGTRRAGHARCHNVPYTLVAAVMFAAPLVGAALGAVGDCGSTGAGRPSPDPDVLRALARSSPEAYAARLLLKEAAGRADQGLVDARTIARNRCDAAVAAELCVSAVDRLFTAYGGQYGGHGPAEDDPVHRRWRDVHTGAGHGALRFAPAADAYVKAFLG</sequence>
<dbReference type="InterPro" id="IPR037069">
    <property type="entry name" value="AcylCoA_DH/ox_N_sf"/>
</dbReference>
<dbReference type="InterPro" id="IPR009100">
    <property type="entry name" value="AcylCoA_DH/oxidase_NM_dom_sf"/>
</dbReference>
<dbReference type="Gene3D" id="1.10.540.10">
    <property type="entry name" value="Acyl-CoA dehydrogenase/oxidase, N-terminal domain"/>
    <property type="match status" value="1"/>
</dbReference>
<feature type="domain" description="Acyl-CoA dehydrogenase C-terminal" evidence="3">
    <location>
        <begin position="234"/>
        <end position="355"/>
    </location>
</feature>
<dbReference type="PIRSF" id="PIRSF016578">
    <property type="entry name" value="HsaA"/>
    <property type="match status" value="1"/>
</dbReference>
<dbReference type="AlphaFoldDB" id="A0A5J5JTY6"/>
<dbReference type="Pfam" id="PF08028">
    <property type="entry name" value="Acyl-CoA_dh_2"/>
    <property type="match status" value="1"/>
</dbReference>
<dbReference type="Gene3D" id="2.40.110.10">
    <property type="entry name" value="Butyryl-CoA Dehydrogenase, subunit A, domain 2"/>
    <property type="match status" value="1"/>
</dbReference>
<dbReference type="InterPro" id="IPR046373">
    <property type="entry name" value="Acyl-CoA_Oxase/DH_mid-dom_sf"/>
</dbReference>
<keyword evidence="1" id="KW-0560">Oxidoreductase</keyword>
<accession>A0A5J5JTY6</accession>
<keyword evidence="5" id="KW-1185">Reference proteome</keyword>
<comment type="caution">
    <text evidence="4">The sequence shown here is derived from an EMBL/GenBank/DDBJ whole genome shotgun (WGS) entry which is preliminary data.</text>
</comment>
<name>A0A5J5JTY6_9ACTN</name>
<evidence type="ECO:0000256" key="1">
    <source>
        <dbReference type="ARBA" id="ARBA00023002"/>
    </source>
</evidence>
<proteinExistence type="predicted"/>
<dbReference type="GO" id="GO:0050660">
    <property type="term" value="F:flavin adenine dinucleotide binding"/>
    <property type="evidence" value="ECO:0007669"/>
    <property type="project" value="InterPro"/>
</dbReference>
<dbReference type="Pfam" id="PF02771">
    <property type="entry name" value="Acyl-CoA_dh_N"/>
    <property type="match status" value="1"/>
</dbReference>
<evidence type="ECO:0000313" key="5">
    <source>
        <dbReference type="Proteomes" id="UP000327011"/>
    </source>
</evidence>
<dbReference type="InterPro" id="IPR013786">
    <property type="entry name" value="AcylCoA_DH/ox_N"/>
</dbReference>
<dbReference type="SUPFAM" id="SSF47203">
    <property type="entry name" value="Acyl-CoA dehydrogenase C-terminal domain-like"/>
    <property type="match status" value="1"/>
</dbReference>
<evidence type="ECO:0000259" key="2">
    <source>
        <dbReference type="Pfam" id="PF02771"/>
    </source>
</evidence>
<dbReference type="InterPro" id="IPR013107">
    <property type="entry name" value="Acyl-CoA_DH_C"/>
</dbReference>
<evidence type="ECO:0000259" key="3">
    <source>
        <dbReference type="Pfam" id="PF08028"/>
    </source>
</evidence>
<dbReference type="EMBL" id="VYTZ01000014">
    <property type="protein sequence ID" value="KAA9374811.1"/>
    <property type="molecule type" value="Genomic_DNA"/>
</dbReference>
<feature type="domain" description="Acyl-CoA dehydrogenase/oxidase N-terminal" evidence="2">
    <location>
        <begin position="22"/>
        <end position="96"/>
    </location>
</feature>
<gene>
    <name evidence="4" type="ORF">F5972_29860</name>
</gene>
<reference evidence="4 5" key="1">
    <citation type="submission" date="2019-09" db="EMBL/GenBank/DDBJ databases">
        <title>Screening of Novel Bioactive Compounds from Soil-Associated.</title>
        <authorList>
            <person name="Gong X."/>
        </authorList>
    </citation>
    <scope>NUCLEOTIDE SEQUENCE [LARGE SCALE GENOMIC DNA]</scope>
    <source>
        <strain evidence="4 5">Gxj-6</strain>
    </source>
</reference>
<dbReference type="InterPro" id="IPR036250">
    <property type="entry name" value="AcylCo_DH-like_C"/>
</dbReference>
<dbReference type="SUPFAM" id="SSF56645">
    <property type="entry name" value="Acyl-CoA dehydrogenase NM domain-like"/>
    <property type="match status" value="1"/>
</dbReference>
<dbReference type="Gene3D" id="1.20.140.10">
    <property type="entry name" value="Butyryl-CoA Dehydrogenase, subunit A, domain 3"/>
    <property type="match status" value="1"/>
</dbReference>